<protein>
    <submittedName>
        <fullName evidence="2">Uncharacterized protein</fullName>
    </submittedName>
</protein>
<gene>
    <name evidence="2" type="ORF">BSAL_08610</name>
</gene>
<dbReference type="OrthoDB" id="250548at2759"/>
<organism evidence="2 3">
    <name type="scientific">Bodo saltans</name>
    <name type="common">Flagellated protozoan</name>
    <dbReference type="NCBI Taxonomy" id="75058"/>
    <lineage>
        <taxon>Eukaryota</taxon>
        <taxon>Discoba</taxon>
        <taxon>Euglenozoa</taxon>
        <taxon>Kinetoplastea</taxon>
        <taxon>Metakinetoplastina</taxon>
        <taxon>Eubodonida</taxon>
        <taxon>Bodonidae</taxon>
        <taxon>Bodo</taxon>
    </lineage>
</organism>
<sequence length="228" mass="26356">MSHSHTIKHNKPGSRQVHHNREKFNPYRHKDENDKIHISVLETMTSLCCKRCCDIIQWKVDFGKYQHLERPRRCNGCSEKTVAISYHHICQECAKKAIVCAKCQKPPKFEGMAADGAKRPQEEASDSESSDDEDEDEVGAEPKKPLSESLLKYVFVDEPISDEEFAAYRGLDARRLVQYKRKVQAMIEKEKRSNLRERERRTVLRKLKKAEGADAGAEVMDFDSDEEM</sequence>
<feature type="region of interest" description="Disordered" evidence="1">
    <location>
        <begin position="111"/>
        <end position="142"/>
    </location>
</feature>
<dbReference type="VEuPathDB" id="TriTrypDB:BSAL_08610"/>
<dbReference type="InterPro" id="IPR019351">
    <property type="entry name" value="DUF2039"/>
</dbReference>
<evidence type="ECO:0000256" key="1">
    <source>
        <dbReference type="SAM" id="MobiDB-lite"/>
    </source>
</evidence>
<dbReference type="OMA" id="THAYHRI"/>
<evidence type="ECO:0000313" key="3">
    <source>
        <dbReference type="Proteomes" id="UP000051952"/>
    </source>
</evidence>
<dbReference type="PANTHER" id="PTHR22876">
    <property type="entry name" value="ZGC:101016"/>
    <property type="match status" value="1"/>
</dbReference>
<name>A0A0S4KI64_BODSA</name>
<evidence type="ECO:0000313" key="2">
    <source>
        <dbReference type="EMBL" id="CUI14652.1"/>
    </source>
</evidence>
<accession>A0A0S4KI64</accession>
<feature type="region of interest" description="Disordered" evidence="1">
    <location>
        <begin position="1"/>
        <end position="20"/>
    </location>
</feature>
<proteinExistence type="predicted"/>
<dbReference type="Proteomes" id="UP000051952">
    <property type="component" value="Unassembled WGS sequence"/>
</dbReference>
<feature type="compositionally biased region" description="Acidic residues" evidence="1">
    <location>
        <begin position="123"/>
        <end position="139"/>
    </location>
</feature>
<dbReference type="EMBL" id="CYKH01001435">
    <property type="protein sequence ID" value="CUI14652.1"/>
    <property type="molecule type" value="Genomic_DNA"/>
</dbReference>
<dbReference type="AlphaFoldDB" id="A0A0S4KI64"/>
<reference evidence="3" key="1">
    <citation type="submission" date="2015-09" db="EMBL/GenBank/DDBJ databases">
        <authorList>
            <consortium name="Pathogen Informatics"/>
        </authorList>
    </citation>
    <scope>NUCLEOTIDE SEQUENCE [LARGE SCALE GENOMIC DNA]</scope>
    <source>
        <strain evidence="3">Lake Konstanz</strain>
    </source>
</reference>
<keyword evidence="3" id="KW-1185">Reference proteome</keyword>
<dbReference type="Pfam" id="PF10217">
    <property type="entry name" value="DUF2039"/>
    <property type="match status" value="1"/>
</dbReference>
<dbReference type="PANTHER" id="PTHR22876:SF5">
    <property type="entry name" value="CHROMOSOME 9 OPEN READING FRAME 85"/>
    <property type="match status" value="1"/>
</dbReference>